<dbReference type="InterPro" id="IPR001245">
    <property type="entry name" value="Ser-Thr/Tyr_kinase_cat_dom"/>
</dbReference>
<dbReference type="EMBL" id="JAPFFF010000029">
    <property type="protein sequence ID" value="KAK8846489.1"/>
    <property type="molecule type" value="Genomic_DNA"/>
</dbReference>
<dbReference type="PIRSF" id="PIRSF000654">
    <property type="entry name" value="Integrin-linked_kinase"/>
    <property type="match status" value="1"/>
</dbReference>
<evidence type="ECO:0000313" key="3">
    <source>
        <dbReference type="Proteomes" id="UP001470230"/>
    </source>
</evidence>
<dbReference type="Proteomes" id="UP001470230">
    <property type="component" value="Unassembled WGS sequence"/>
</dbReference>
<dbReference type="Gene3D" id="1.10.510.10">
    <property type="entry name" value="Transferase(Phosphotransferase) domain 1"/>
    <property type="match status" value="1"/>
</dbReference>
<dbReference type="PANTHER" id="PTHR44329">
    <property type="entry name" value="SERINE/THREONINE-PROTEIN KINASE TNNI3K-RELATED"/>
    <property type="match status" value="1"/>
</dbReference>
<sequence>MKKLTLNQGEIDINKFKKGKRISKGGFGVVYKVEEKKTGNFFAAKVIDCDDNEERCNEMIKREISIMINANHPTIIKFIGYSKVDFQEENNVTIIMELATNGSLKEVLKKIQGNDGPKDYTNTTRQIIIVGVARGMKYLHDRNIIHRDLKTDNILLDEYFHPHITDFGLSKIIELGHSHSQTKFGGTLVYEAPEILREEKYDKKVDVYSFGILMYEVLTDCAPYPELEGREIAEYKFINKVVTENYRPKFTVPVKKSFKKLIERCWSSDPNERPTFCEIFNKLSNIIKKKMTMEKTKTFFLMMLTLTNSKFTLKM</sequence>
<reference evidence="2 3" key="1">
    <citation type="submission" date="2024-04" db="EMBL/GenBank/DDBJ databases">
        <title>Tritrichomonas musculus Genome.</title>
        <authorList>
            <person name="Alves-Ferreira E."/>
            <person name="Grigg M."/>
            <person name="Lorenzi H."/>
            <person name="Galac M."/>
        </authorList>
    </citation>
    <scope>NUCLEOTIDE SEQUENCE [LARGE SCALE GENOMIC DNA]</scope>
    <source>
        <strain evidence="2 3">EAF2021</strain>
    </source>
</reference>
<organism evidence="2 3">
    <name type="scientific">Tritrichomonas musculus</name>
    <dbReference type="NCBI Taxonomy" id="1915356"/>
    <lineage>
        <taxon>Eukaryota</taxon>
        <taxon>Metamonada</taxon>
        <taxon>Parabasalia</taxon>
        <taxon>Tritrichomonadida</taxon>
        <taxon>Tritrichomonadidae</taxon>
        <taxon>Tritrichomonas</taxon>
    </lineage>
</organism>
<name>A0ABR2HHI9_9EUKA</name>
<dbReference type="InterPro" id="IPR000719">
    <property type="entry name" value="Prot_kinase_dom"/>
</dbReference>
<accession>A0ABR2HHI9</accession>
<dbReference type="InterPro" id="IPR051681">
    <property type="entry name" value="Ser/Thr_Kinases-Pseudokinases"/>
</dbReference>
<dbReference type="SUPFAM" id="SSF56112">
    <property type="entry name" value="Protein kinase-like (PK-like)"/>
    <property type="match status" value="1"/>
</dbReference>
<dbReference type="InterPro" id="IPR008271">
    <property type="entry name" value="Ser/Thr_kinase_AS"/>
</dbReference>
<dbReference type="PANTHER" id="PTHR44329:SF260">
    <property type="entry name" value="PROTEIN KINASE DOMAIN-CONTAINING PROTEIN"/>
    <property type="match status" value="1"/>
</dbReference>
<dbReference type="PROSITE" id="PS50011">
    <property type="entry name" value="PROTEIN_KINASE_DOM"/>
    <property type="match status" value="1"/>
</dbReference>
<dbReference type="Pfam" id="PF00069">
    <property type="entry name" value="Pkinase"/>
    <property type="match status" value="1"/>
</dbReference>
<dbReference type="PROSITE" id="PS00108">
    <property type="entry name" value="PROTEIN_KINASE_ST"/>
    <property type="match status" value="1"/>
</dbReference>
<protein>
    <recommendedName>
        <fullName evidence="1">Protein kinase domain-containing protein</fullName>
    </recommendedName>
</protein>
<proteinExistence type="predicted"/>
<dbReference type="CDD" id="cd13999">
    <property type="entry name" value="STKc_MAP3K-like"/>
    <property type="match status" value="1"/>
</dbReference>
<keyword evidence="3" id="KW-1185">Reference proteome</keyword>
<dbReference type="SMART" id="SM00220">
    <property type="entry name" value="S_TKc"/>
    <property type="match status" value="1"/>
</dbReference>
<evidence type="ECO:0000313" key="2">
    <source>
        <dbReference type="EMBL" id="KAK8846489.1"/>
    </source>
</evidence>
<evidence type="ECO:0000259" key="1">
    <source>
        <dbReference type="PROSITE" id="PS50011"/>
    </source>
</evidence>
<dbReference type="PRINTS" id="PR00109">
    <property type="entry name" value="TYRKINASE"/>
</dbReference>
<comment type="caution">
    <text evidence="2">The sequence shown here is derived from an EMBL/GenBank/DDBJ whole genome shotgun (WGS) entry which is preliminary data.</text>
</comment>
<gene>
    <name evidence="2" type="ORF">M9Y10_020512</name>
</gene>
<dbReference type="InterPro" id="IPR011009">
    <property type="entry name" value="Kinase-like_dom_sf"/>
</dbReference>
<feature type="domain" description="Protein kinase" evidence="1">
    <location>
        <begin position="16"/>
        <end position="287"/>
    </location>
</feature>